<protein>
    <submittedName>
        <fullName evidence="2">Uncharacterized protein</fullName>
    </submittedName>
</protein>
<evidence type="ECO:0000313" key="3">
    <source>
        <dbReference type="Proteomes" id="UP000807469"/>
    </source>
</evidence>
<feature type="compositionally biased region" description="Low complexity" evidence="1">
    <location>
        <begin position="873"/>
        <end position="885"/>
    </location>
</feature>
<evidence type="ECO:0000313" key="2">
    <source>
        <dbReference type="EMBL" id="KAF9473283.1"/>
    </source>
</evidence>
<feature type="region of interest" description="Disordered" evidence="1">
    <location>
        <begin position="501"/>
        <end position="611"/>
    </location>
</feature>
<feature type="compositionally biased region" description="Basic and acidic residues" evidence="1">
    <location>
        <begin position="929"/>
        <end position="959"/>
    </location>
</feature>
<dbReference type="EMBL" id="MU155455">
    <property type="protein sequence ID" value="KAF9473283.1"/>
    <property type="molecule type" value="Genomic_DNA"/>
</dbReference>
<feature type="region of interest" description="Disordered" evidence="1">
    <location>
        <begin position="747"/>
        <end position="911"/>
    </location>
</feature>
<comment type="caution">
    <text evidence="2">The sequence shown here is derived from an EMBL/GenBank/DDBJ whole genome shotgun (WGS) entry which is preliminary data.</text>
</comment>
<dbReference type="CDD" id="cd22249">
    <property type="entry name" value="UDM1_RNF168_RNF169-like"/>
    <property type="match status" value="1"/>
</dbReference>
<feature type="compositionally biased region" description="Basic and acidic residues" evidence="1">
    <location>
        <begin position="238"/>
        <end position="250"/>
    </location>
</feature>
<feature type="compositionally biased region" description="Low complexity" evidence="1">
    <location>
        <begin position="456"/>
        <end position="471"/>
    </location>
</feature>
<feature type="region of interest" description="Disordered" evidence="1">
    <location>
        <begin position="418"/>
        <end position="487"/>
    </location>
</feature>
<organism evidence="2 3">
    <name type="scientific">Pholiota conissans</name>
    <dbReference type="NCBI Taxonomy" id="109636"/>
    <lineage>
        <taxon>Eukaryota</taxon>
        <taxon>Fungi</taxon>
        <taxon>Dikarya</taxon>
        <taxon>Basidiomycota</taxon>
        <taxon>Agaricomycotina</taxon>
        <taxon>Agaricomycetes</taxon>
        <taxon>Agaricomycetidae</taxon>
        <taxon>Agaricales</taxon>
        <taxon>Agaricineae</taxon>
        <taxon>Strophariaceae</taxon>
        <taxon>Pholiota</taxon>
    </lineage>
</organism>
<feature type="compositionally biased region" description="Pro residues" evidence="1">
    <location>
        <begin position="595"/>
        <end position="611"/>
    </location>
</feature>
<feature type="compositionally biased region" description="Low complexity" evidence="1">
    <location>
        <begin position="17"/>
        <end position="30"/>
    </location>
</feature>
<proteinExistence type="predicted"/>
<feature type="compositionally biased region" description="Polar residues" evidence="1">
    <location>
        <begin position="1"/>
        <end position="16"/>
    </location>
</feature>
<feature type="compositionally biased region" description="Basic and acidic residues" evidence="1">
    <location>
        <begin position="815"/>
        <end position="839"/>
    </location>
</feature>
<feature type="compositionally biased region" description="Low complexity" evidence="1">
    <location>
        <begin position="758"/>
        <end position="801"/>
    </location>
</feature>
<feature type="region of interest" description="Disordered" evidence="1">
    <location>
        <begin position="924"/>
        <end position="959"/>
    </location>
</feature>
<feature type="compositionally biased region" description="Polar residues" evidence="1">
    <location>
        <begin position="472"/>
        <end position="487"/>
    </location>
</feature>
<feature type="compositionally biased region" description="Low complexity" evidence="1">
    <location>
        <begin position="40"/>
        <end position="54"/>
    </location>
</feature>
<dbReference type="Proteomes" id="UP000807469">
    <property type="component" value="Unassembled WGS sequence"/>
</dbReference>
<feature type="region of interest" description="Disordered" evidence="1">
    <location>
        <begin position="235"/>
        <end position="388"/>
    </location>
</feature>
<feature type="region of interest" description="Disordered" evidence="1">
    <location>
        <begin position="1146"/>
        <end position="1198"/>
    </location>
</feature>
<feature type="compositionally biased region" description="Acidic residues" evidence="1">
    <location>
        <begin position="327"/>
        <end position="338"/>
    </location>
</feature>
<feature type="compositionally biased region" description="Basic and acidic residues" evidence="1">
    <location>
        <begin position="446"/>
        <end position="455"/>
    </location>
</feature>
<evidence type="ECO:0000256" key="1">
    <source>
        <dbReference type="SAM" id="MobiDB-lite"/>
    </source>
</evidence>
<feature type="compositionally biased region" description="Low complexity" evidence="1">
    <location>
        <begin position="1172"/>
        <end position="1184"/>
    </location>
</feature>
<feature type="compositionally biased region" description="Low complexity" evidence="1">
    <location>
        <begin position="893"/>
        <end position="911"/>
    </location>
</feature>
<accession>A0A9P5YNZ7</accession>
<feature type="region of interest" description="Disordered" evidence="1">
    <location>
        <begin position="1"/>
        <end position="63"/>
    </location>
</feature>
<name>A0A9P5YNZ7_9AGAR</name>
<sequence>MTSFLPHVYTSTRGMRSSSSPHSTNPTPTTHPHHMKTTTHKPTSTMNMHLSTPSTPTPHSPAPRYASVAFSATRKLPSFLSSWSAGQSLVRSSALANPNINSDNIKCGFALMTATRRSNLRKARTTVSMANVSAFRVEVSAPSVTAAADSLSSVTTPPSTTTANDTVPATTFTPPVDPAQTLQAQGKHSASSESAQVLSAEDGMRPIEVRVETHTTIEVEPEVDAQDAGVDGQAYDQSEVKEGEGKEREVAPSTTMKKSHKSLSTLNLVPAQPQPQHPKQEINIIPFPTSSPVSPISPNPPASPVSLILAAYCGSPSPEPASHRTSEEEEDDSEDGSSEGENSIYVTPASEYAPSLKAPSTPTSTTSSRNSSFSMTSVDSSSSYTSVSDSFPALDAFPLPPSGTSAKEEARGAIAHHLLRTSSNTPPTTIPRIASTQAGSGKRTPRARERRDSTTRRPSPSPVAVSARVPVQRTTSAASMHNPSRSSTMTMVVHAPRMTASKSIPPAAKRGSAVHTVQMSARARASVIDDRDQHPARPRSPVPVRLADANVASECSPLRSASPPAQTQQHDQARPPSPTPKSKSALANENDYLPAPVPMSTPEPPPYSAAPPPYTISPALLEKADVVIAPGIDGARVLPLPPSAPVQDESTAAPAIVAPRPVSPPSQVSFIPVPVARPVPSPQPTYQTQQAQYQLPQLTPPPRRPRIPSSDLKVIVSLYRTVVAGVERRHRREQALERAKAAAAAAEIAKRRRRSGRRSSSSSASSRASSTSRGGSRPTSPGSRPRSAASSRAESRAGSPSYEAARFPLVEEDVEERKVVNEDEDDVPRRRVTTEDDARPNSNDDDDVILVCPTPSSSPVGGPILGGWHVHSPSRTPSPTESTNSMRSISPATSMRSTSPPNSSASESAISWRRQRDARLAALGGRQQSLERQKYEEAQRQRDLEHRQQAQRRAEEERKRAAEAQRLRAEEERKAKLRAELEVQDALFAIRLKRQLKDQGVAEGELRVVVEEDDDDDLNGYGGGDLELAEGVELEDVDGDVDDIFVNEDKLEIVDEKMKMKARAVLDEDEDAEAMALCEAEMERERKRMRRGSVIREEDDEVLVNFSLNAPVDFSMASSSSSSSPLSFSPSAPKDIQLLFPVEQQMPTQQQISTPSTVVPNTPALPSRPRIASGLSRPASRLRASPPPPTSPVSPEGAAPILSTSYMIALLYMRHRYAVTPPRRRSSPVAEFGVVGDGSYTYKGPKLSRLGFCAWMGVDGVVVEDSAYEAVVEREEGGVWDCESVVDWYAGC</sequence>
<feature type="compositionally biased region" description="Polar residues" evidence="1">
    <location>
        <begin position="252"/>
        <end position="267"/>
    </location>
</feature>
<feature type="compositionally biased region" description="Low complexity" evidence="1">
    <location>
        <begin position="360"/>
        <end position="388"/>
    </location>
</feature>
<feature type="compositionally biased region" description="Polar residues" evidence="1">
    <location>
        <begin position="1146"/>
        <end position="1160"/>
    </location>
</feature>
<gene>
    <name evidence="2" type="ORF">BDN70DRAFT_398126</name>
</gene>
<reference evidence="2" key="1">
    <citation type="submission" date="2020-11" db="EMBL/GenBank/DDBJ databases">
        <authorList>
            <consortium name="DOE Joint Genome Institute"/>
            <person name="Ahrendt S."/>
            <person name="Riley R."/>
            <person name="Andreopoulos W."/>
            <person name="Labutti K."/>
            <person name="Pangilinan J."/>
            <person name="Ruiz-Duenas F.J."/>
            <person name="Barrasa J.M."/>
            <person name="Sanchez-Garcia M."/>
            <person name="Camarero S."/>
            <person name="Miyauchi S."/>
            <person name="Serrano A."/>
            <person name="Linde D."/>
            <person name="Babiker R."/>
            <person name="Drula E."/>
            <person name="Ayuso-Fernandez I."/>
            <person name="Pacheco R."/>
            <person name="Padilla G."/>
            <person name="Ferreira P."/>
            <person name="Barriuso J."/>
            <person name="Kellner H."/>
            <person name="Castanera R."/>
            <person name="Alfaro M."/>
            <person name="Ramirez L."/>
            <person name="Pisabarro A.G."/>
            <person name="Kuo A."/>
            <person name="Tritt A."/>
            <person name="Lipzen A."/>
            <person name="He G."/>
            <person name="Yan M."/>
            <person name="Ng V."/>
            <person name="Cullen D."/>
            <person name="Martin F."/>
            <person name="Rosso M.-N."/>
            <person name="Henrissat B."/>
            <person name="Hibbett D."/>
            <person name="Martinez A.T."/>
            <person name="Grigoriev I.V."/>
        </authorList>
    </citation>
    <scope>NUCLEOTIDE SEQUENCE</scope>
    <source>
        <strain evidence="2">CIRM-BRFM 674</strain>
    </source>
</reference>
<keyword evidence="3" id="KW-1185">Reference proteome</keyword>